<feature type="chain" id="PRO_5047165714" description="Peptidoglycan endopeptidase" evidence="1">
    <location>
        <begin position="24"/>
        <end position="260"/>
    </location>
</feature>
<evidence type="ECO:0008006" key="4">
    <source>
        <dbReference type="Google" id="ProtNLM"/>
    </source>
</evidence>
<accession>A0ABP7T4H8</accession>
<name>A0ABP7T4H8_9BACT</name>
<gene>
    <name evidence="2" type="ORF">GCM10022409_00610</name>
</gene>
<reference evidence="3" key="1">
    <citation type="journal article" date="2019" name="Int. J. Syst. Evol. Microbiol.">
        <title>The Global Catalogue of Microorganisms (GCM) 10K type strain sequencing project: providing services to taxonomists for standard genome sequencing and annotation.</title>
        <authorList>
            <consortium name="The Broad Institute Genomics Platform"/>
            <consortium name="The Broad Institute Genome Sequencing Center for Infectious Disease"/>
            <person name="Wu L."/>
            <person name="Ma J."/>
        </authorList>
    </citation>
    <scope>NUCLEOTIDE SEQUENCE [LARGE SCALE GENOMIC DNA]</scope>
    <source>
        <strain evidence="3">JCM 17225</strain>
    </source>
</reference>
<feature type="signal peptide" evidence="1">
    <location>
        <begin position="1"/>
        <end position="23"/>
    </location>
</feature>
<evidence type="ECO:0000313" key="3">
    <source>
        <dbReference type="Proteomes" id="UP001501469"/>
    </source>
</evidence>
<evidence type="ECO:0000313" key="2">
    <source>
        <dbReference type="EMBL" id="GAA4020937.1"/>
    </source>
</evidence>
<sequence length="260" mass="28007">MKLTFVAVLLLTGLRGCFGQSGASDTAASDTSAAGSGLPTAQAAYSAPAYHAALRRFDVRRRQLAGRYRRATTAARRTACLGEARQLLLSELDSTIFPAWEGTAWAFYGTSWEPRRGSIACGYFVTTTLHDAGLRLQRTVLAKQASEVLIKNLTSEAYITRYRGLSQADFVRQAQALGPGLYVLGLDFHAAFLRVRPDGGVQMVHSTYLGPGTVVREAAASSTALPSKYRVLGKVSADPNFLRHWLLGDALAVHGATVQQ</sequence>
<keyword evidence="1" id="KW-0732">Signal</keyword>
<organism evidence="2 3">
    <name type="scientific">Hymenobacter glaciei</name>
    <dbReference type="NCBI Taxonomy" id="877209"/>
    <lineage>
        <taxon>Bacteria</taxon>
        <taxon>Pseudomonadati</taxon>
        <taxon>Bacteroidota</taxon>
        <taxon>Cytophagia</taxon>
        <taxon>Cytophagales</taxon>
        <taxon>Hymenobacteraceae</taxon>
        <taxon>Hymenobacter</taxon>
    </lineage>
</organism>
<proteinExistence type="predicted"/>
<comment type="caution">
    <text evidence="2">The sequence shown here is derived from an EMBL/GenBank/DDBJ whole genome shotgun (WGS) entry which is preliminary data.</text>
</comment>
<dbReference type="RefSeq" id="WP_345049001.1">
    <property type="nucleotide sequence ID" value="NZ_BAABDK010000001.1"/>
</dbReference>
<evidence type="ECO:0000256" key="1">
    <source>
        <dbReference type="SAM" id="SignalP"/>
    </source>
</evidence>
<keyword evidence="3" id="KW-1185">Reference proteome</keyword>
<dbReference type="Proteomes" id="UP001501469">
    <property type="component" value="Unassembled WGS sequence"/>
</dbReference>
<protein>
    <recommendedName>
        <fullName evidence="4">Peptidoglycan endopeptidase</fullName>
    </recommendedName>
</protein>
<dbReference type="EMBL" id="BAABDK010000001">
    <property type="protein sequence ID" value="GAA4020937.1"/>
    <property type="molecule type" value="Genomic_DNA"/>
</dbReference>